<dbReference type="InterPro" id="IPR036322">
    <property type="entry name" value="WD40_repeat_dom_sf"/>
</dbReference>
<accession>A0ABQ8HF23</accession>
<dbReference type="Proteomes" id="UP000827721">
    <property type="component" value="Unassembled WGS sequence"/>
</dbReference>
<evidence type="ECO:0000313" key="4">
    <source>
        <dbReference type="Proteomes" id="UP000827721"/>
    </source>
</evidence>
<comment type="caution">
    <text evidence="3">The sequence shown here is derived from an EMBL/GenBank/DDBJ whole genome shotgun (WGS) entry which is preliminary data.</text>
</comment>
<dbReference type="SMART" id="SM00320">
    <property type="entry name" value="WD40"/>
    <property type="match status" value="2"/>
</dbReference>
<feature type="repeat" description="WD" evidence="1">
    <location>
        <begin position="71"/>
        <end position="107"/>
    </location>
</feature>
<dbReference type="PANTHER" id="PTHR22844">
    <property type="entry name" value="F-BOX AND WD40 DOMAIN PROTEIN"/>
    <property type="match status" value="1"/>
</dbReference>
<feature type="compositionally biased region" description="Polar residues" evidence="2">
    <location>
        <begin position="122"/>
        <end position="136"/>
    </location>
</feature>
<dbReference type="InterPro" id="IPR015943">
    <property type="entry name" value="WD40/YVTN_repeat-like_dom_sf"/>
</dbReference>
<keyword evidence="4" id="KW-1185">Reference proteome</keyword>
<organism evidence="3 4">
    <name type="scientific">Xanthoceras sorbifolium</name>
    <dbReference type="NCBI Taxonomy" id="99658"/>
    <lineage>
        <taxon>Eukaryota</taxon>
        <taxon>Viridiplantae</taxon>
        <taxon>Streptophyta</taxon>
        <taxon>Embryophyta</taxon>
        <taxon>Tracheophyta</taxon>
        <taxon>Spermatophyta</taxon>
        <taxon>Magnoliopsida</taxon>
        <taxon>eudicotyledons</taxon>
        <taxon>Gunneridae</taxon>
        <taxon>Pentapetalae</taxon>
        <taxon>rosids</taxon>
        <taxon>malvids</taxon>
        <taxon>Sapindales</taxon>
        <taxon>Sapindaceae</taxon>
        <taxon>Xanthoceroideae</taxon>
        <taxon>Xanthoceras</taxon>
    </lineage>
</organism>
<protein>
    <submittedName>
        <fullName evidence="3">Uncharacterized protein</fullName>
    </submittedName>
</protein>
<dbReference type="PANTHER" id="PTHR22844:SF340">
    <property type="entry name" value="OS01G0946100 PROTEIN"/>
    <property type="match status" value="1"/>
</dbReference>
<gene>
    <name evidence="3" type="ORF">JRO89_XS11G0077700</name>
</gene>
<dbReference type="Gene3D" id="2.130.10.10">
    <property type="entry name" value="YVTN repeat-like/Quinoprotein amine dehydrogenase"/>
    <property type="match status" value="1"/>
</dbReference>
<dbReference type="InterPro" id="IPR045182">
    <property type="entry name" value="JINGUBANG-like"/>
</dbReference>
<reference evidence="3 4" key="1">
    <citation type="submission" date="2021-02" db="EMBL/GenBank/DDBJ databases">
        <title>Plant Genome Project.</title>
        <authorList>
            <person name="Zhang R.-G."/>
        </authorList>
    </citation>
    <scope>NUCLEOTIDE SEQUENCE [LARGE SCALE GENOMIC DNA]</scope>
    <source>
        <tissue evidence="3">Leaves</tissue>
    </source>
</reference>
<dbReference type="EMBL" id="JAFEMO010000011">
    <property type="protein sequence ID" value="KAH7557223.1"/>
    <property type="molecule type" value="Genomic_DNA"/>
</dbReference>
<feature type="region of interest" description="Disordered" evidence="2">
    <location>
        <begin position="113"/>
        <end position="136"/>
    </location>
</feature>
<evidence type="ECO:0000313" key="3">
    <source>
        <dbReference type="EMBL" id="KAH7557223.1"/>
    </source>
</evidence>
<dbReference type="PROSITE" id="PS50082">
    <property type="entry name" value="WD_REPEATS_2"/>
    <property type="match status" value="1"/>
</dbReference>
<evidence type="ECO:0000256" key="1">
    <source>
        <dbReference type="PROSITE-ProRule" id="PRU00221"/>
    </source>
</evidence>
<proteinExistence type="predicted"/>
<keyword evidence="1" id="KW-0853">WD repeat</keyword>
<dbReference type="Pfam" id="PF00400">
    <property type="entry name" value="WD40"/>
    <property type="match status" value="1"/>
</dbReference>
<evidence type="ECO:0000256" key="2">
    <source>
        <dbReference type="SAM" id="MobiDB-lite"/>
    </source>
</evidence>
<name>A0ABQ8HF23_9ROSI</name>
<sequence length="136" mass="14383">MVYSASADGKIKAWGREGSRTSHAVKGILEGHKDVSLNSVVVSEDGSGSADKSIGIWNKEAYGKICKVGVITGHEGPVKCLQASSPNSVGGGFLLYSGGLDKTVRVWWVPKQHSADHKEDNPTTPSSTQEKSITLC</sequence>
<dbReference type="InterPro" id="IPR001680">
    <property type="entry name" value="WD40_rpt"/>
</dbReference>
<dbReference type="SUPFAM" id="SSF50978">
    <property type="entry name" value="WD40 repeat-like"/>
    <property type="match status" value="1"/>
</dbReference>